<dbReference type="PANTHER" id="PTHR46558:SF14">
    <property type="entry name" value="HTH-TYPE TRANSCRIPTIONAL REGULATOR ANSR"/>
    <property type="match status" value="1"/>
</dbReference>
<reference evidence="3 5" key="1">
    <citation type="submission" date="2015-12" db="EMBL/GenBank/DDBJ databases">
        <authorList>
            <person name="Tarr C.L."/>
            <person name="Gladney L.M."/>
        </authorList>
    </citation>
    <scope>NUCLEOTIDE SEQUENCE [LARGE SCALE GENOMIC DNA]</scope>
    <source>
        <strain evidence="3 5">1048-83</strain>
    </source>
</reference>
<dbReference type="InterPro" id="IPR001387">
    <property type="entry name" value="Cro/C1-type_HTH"/>
</dbReference>
<dbReference type="RefSeq" id="WP_061900679.1">
    <property type="nucleotide sequence ID" value="NZ_CAXYFB010000003.1"/>
</dbReference>
<proteinExistence type="predicted"/>
<dbReference type="InterPro" id="IPR010982">
    <property type="entry name" value="Lambda_DNA-bd_dom_sf"/>
</dbReference>
<dbReference type="PROSITE" id="PS50943">
    <property type="entry name" value="HTH_CROC1"/>
    <property type="match status" value="1"/>
</dbReference>
<protein>
    <submittedName>
        <fullName evidence="3">Transcriptional regulator</fullName>
    </submittedName>
</protein>
<evidence type="ECO:0000313" key="3">
    <source>
        <dbReference type="EMBL" id="KYN82629.1"/>
    </source>
</evidence>
<dbReference type="SMART" id="SM00530">
    <property type="entry name" value="HTH_XRE"/>
    <property type="match status" value="1"/>
</dbReference>
<name>A0ABR5VXU2_9VIBR</name>
<keyword evidence="5" id="KW-1185">Reference proteome</keyword>
<dbReference type="EMBL" id="LOBP01000174">
    <property type="protein sequence ID" value="KYN82629.1"/>
    <property type="molecule type" value="Genomic_DNA"/>
</dbReference>
<dbReference type="PANTHER" id="PTHR46558">
    <property type="entry name" value="TRACRIPTIONAL REGULATORY PROTEIN-RELATED-RELATED"/>
    <property type="match status" value="1"/>
</dbReference>
<accession>A0ABR5VXU2</accession>
<sequence>MIGETLKEARGKTKLSQYDMADMLKITKQTYMKWENGITEPKASQVSELARILNITEEEICKGKLNRRYSLEEFIYRLNKERPSPEMQVLKLWEMINDHDAFFRSLKPQSIEEDSEMQAGEEYVDTVFREAEYMQNSGIPE</sequence>
<dbReference type="SUPFAM" id="SSF47413">
    <property type="entry name" value="lambda repressor-like DNA-binding domains"/>
    <property type="match status" value="1"/>
</dbReference>
<dbReference type="Proteomes" id="UP000075609">
    <property type="component" value="Unassembled WGS sequence"/>
</dbReference>
<feature type="domain" description="HTH cro/C1-type" evidence="2">
    <location>
        <begin position="6"/>
        <end position="60"/>
    </location>
</feature>
<evidence type="ECO:0000313" key="4">
    <source>
        <dbReference type="EMBL" id="KYN82630.1"/>
    </source>
</evidence>
<evidence type="ECO:0000259" key="2">
    <source>
        <dbReference type="PROSITE" id="PS50943"/>
    </source>
</evidence>
<evidence type="ECO:0000313" key="5">
    <source>
        <dbReference type="Proteomes" id="UP000075609"/>
    </source>
</evidence>
<keyword evidence="1" id="KW-0238">DNA-binding</keyword>
<dbReference type="CDD" id="cd00093">
    <property type="entry name" value="HTH_XRE"/>
    <property type="match status" value="1"/>
</dbReference>
<comment type="caution">
    <text evidence="3">The sequence shown here is derived from an EMBL/GenBank/DDBJ whole genome shotgun (WGS) entry which is preliminary data.</text>
</comment>
<gene>
    <name evidence="3" type="ORF">ATY35_19275</name>
    <name evidence="4" type="ORF">ATY35_19280</name>
</gene>
<dbReference type="EMBL" id="LOBP01000174">
    <property type="protein sequence ID" value="KYN82630.1"/>
    <property type="molecule type" value="Genomic_DNA"/>
</dbReference>
<dbReference type="Pfam" id="PF01381">
    <property type="entry name" value="HTH_3"/>
    <property type="match status" value="1"/>
</dbReference>
<evidence type="ECO:0000256" key="1">
    <source>
        <dbReference type="ARBA" id="ARBA00023125"/>
    </source>
</evidence>
<organism evidence="3 5">
    <name type="scientific">Vibrio cidicii</name>
    <dbReference type="NCBI Taxonomy" id="1763883"/>
    <lineage>
        <taxon>Bacteria</taxon>
        <taxon>Pseudomonadati</taxon>
        <taxon>Pseudomonadota</taxon>
        <taxon>Gammaproteobacteria</taxon>
        <taxon>Vibrionales</taxon>
        <taxon>Vibrionaceae</taxon>
        <taxon>Vibrio</taxon>
    </lineage>
</organism>
<dbReference type="Gene3D" id="1.10.260.40">
    <property type="entry name" value="lambda repressor-like DNA-binding domains"/>
    <property type="match status" value="1"/>
</dbReference>